<comment type="caution">
    <text evidence="4">The sequence shown here is derived from an EMBL/GenBank/DDBJ whole genome shotgun (WGS) entry which is preliminary data.</text>
</comment>
<protein>
    <recommendedName>
        <fullName evidence="6">Methyltransferase domain-containing protein</fullName>
    </recommendedName>
</protein>
<organism evidence="4 5">
    <name type="scientific">Candidatus Falkowbacteria bacterium CG10_big_fil_rev_8_21_14_0_10_38_22</name>
    <dbReference type="NCBI Taxonomy" id="1974564"/>
    <lineage>
        <taxon>Bacteria</taxon>
        <taxon>Candidatus Falkowiibacteriota</taxon>
    </lineage>
</organism>
<dbReference type="InterPro" id="IPR029063">
    <property type="entry name" value="SAM-dependent_MTases_sf"/>
</dbReference>
<gene>
    <name evidence="4" type="ORF">COT96_02080</name>
</gene>
<dbReference type="SUPFAM" id="SSF53335">
    <property type="entry name" value="S-adenosyl-L-methionine-dependent methyltransferases"/>
    <property type="match status" value="1"/>
</dbReference>
<keyword evidence="1" id="KW-0489">Methyltransferase</keyword>
<evidence type="ECO:0000313" key="4">
    <source>
        <dbReference type="EMBL" id="PIT95068.1"/>
    </source>
</evidence>
<sequence>MAKGSRVYELGCGRAGFLHAACNKFAGIETVGIENDLLVYLISSIQAALTKHKIKIVKANFFKVDLSQADLIYCYLNVGTMAKLKDKLLKECKKGAQVVSYMFTLPDVNPDKTIKMGIHRIYFYT</sequence>
<name>A0A2M6WQI0_9BACT</name>
<proteinExistence type="predicted"/>
<accession>A0A2M6WQI0</accession>
<evidence type="ECO:0000256" key="3">
    <source>
        <dbReference type="ARBA" id="ARBA00022691"/>
    </source>
</evidence>
<keyword evidence="3" id="KW-0949">S-adenosyl-L-methionine</keyword>
<dbReference type="AlphaFoldDB" id="A0A2M6WQI0"/>
<dbReference type="PANTHER" id="PTHR13610:SF11">
    <property type="entry name" value="METHYLTRANSFERASE DOMAIN-CONTAINING PROTEIN"/>
    <property type="match status" value="1"/>
</dbReference>
<dbReference type="Gene3D" id="3.40.50.150">
    <property type="entry name" value="Vaccinia Virus protein VP39"/>
    <property type="match status" value="1"/>
</dbReference>
<keyword evidence="2" id="KW-0808">Transferase</keyword>
<evidence type="ECO:0000313" key="5">
    <source>
        <dbReference type="Proteomes" id="UP000228964"/>
    </source>
</evidence>
<feature type="non-terminal residue" evidence="4">
    <location>
        <position position="125"/>
    </location>
</feature>
<dbReference type="InterPro" id="IPR026170">
    <property type="entry name" value="FAM173A/B"/>
</dbReference>
<reference evidence="5" key="1">
    <citation type="submission" date="2017-09" db="EMBL/GenBank/DDBJ databases">
        <title>Depth-based differentiation of microbial function through sediment-hosted aquifers and enrichment of novel symbionts in the deep terrestrial subsurface.</title>
        <authorList>
            <person name="Probst A.J."/>
            <person name="Ladd B."/>
            <person name="Jarett J.K."/>
            <person name="Geller-Mcgrath D.E."/>
            <person name="Sieber C.M.K."/>
            <person name="Emerson J.B."/>
            <person name="Anantharaman K."/>
            <person name="Thomas B.C."/>
            <person name="Malmstrom R."/>
            <person name="Stieglmeier M."/>
            <person name="Klingl A."/>
            <person name="Woyke T."/>
            <person name="Ryan C.M."/>
            <person name="Banfield J.F."/>
        </authorList>
    </citation>
    <scope>NUCLEOTIDE SEQUENCE [LARGE SCALE GENOMIC DNA]</scope>
</reference>
<evidence type="ECO:0000256" key="1">
    <source>
        <dbReference type="ARBA" id="ARBA00022603"/>
    </source>
</evidence>
<dbReference type="GO" id="GO:0016279">
    <property type="term" value="F:protein-lysine N-methyltransferase activity"/>
    <property type="evidence" value="ECO:0007669"/>
    <property type="project" value="InterPro"/>
</dbReference>
<evidence type="ECO:0008006" key="6">
    <source>
        <dbReference type="Google" id="ProtNLM"/>
    </source>
</evidence>
<evidence type="ECO:0000256" key="2">
    <source>
        <dbReference type="ARBA" id="ARBA00022679"/>
    </source>
</evidence>
<dbReference type="Proteomes" id="UP000228964">
    <property type="component" value="Unassembled WGS sequence"/>
</dbReference>
<dbReference type="PANTHER" id="PTHR13610">
    <property type="entry name" value="METHYLTRANSFERASE DOMAIN-CONTAINING PROTEIN"/>
    <property type="match status" value="1"/>
</dbReference>
<dbReference type="GO" id="GO:0032259">
    <property type="term" value="P:methylation"/>
    <property type="evidence" value="ECO:0007669"/>
    <property type="project" value="UniProtKB-KW"/>
</dbReference>
<dbReference type="EMBL" id="PFAO01000049">
    <property type="protein sequence ID" value="PIT95068.1"/>
    <property type="molecule type" value="Genomic_DNA"/>
</dbReference>